<reference evidence="10" key="1">
    <citation type="submission" date="2017-09" db="EMBL/GenBank/DDBJ databases">
        <title>Brachybacterium sp. VM2412.</title>
        <authorList>
            <person name="Tak E.J."/>
            <person name="Bae J.-W."/>
        </authorList>
    </citation>
    <scope>NUCLEOTIDE SEQUENCE [LARGE SCALE GENOMIC DNA]</scope>
    <source>
        <strain evidence="10">VM2412</strain>
    </source>
</reference>
<dbReference type="PANTHER" id="PTHR43161">
    <property type="entry name" value="SORBITOL DEHYDROGENASE"/>
    <property type="match status" value="1"/>
</dbReference>
<dbReference type="GO" id="GO:0008270">
    <property type="term" value="F:zinc ion binding"/>
    <property type="evidence" value="ECO:0007669"/>
    <property type="project" value="InterPro"/>
</dbReference>
<dbReference type="Pfam" id="PF00107">
    <property type="entry name" value="ADH_zinc_N"/>
    <property type="match status" value="1"/>
</dbReference>
<feature type="domain" description="Alcohol dehydrogenase-like C-terminal" evidence="7">
    <location>
        <begin position="179"/>
        <end position="297"/>
    </location>
</feature>
<evidence type="ECO:0000259" key="7">
    <source>
        <dbReference type="Pfam" id="PF00107"/>
    </source>
</evidence>
<keyword evidence="10" id="KW-1185">Reference proteome</keyword>
<evidence type="ECO:0000259" key="8">
    <source>
        <dbReference type="Pfam" id="PF08240"/>
    </source>
</evidence>
<sequence>MRALEIHGVQDLRIVDRPAPDPGPGQVQICVEWGGICGSDIAYWRRGISGTAVMAHPFVLGHEVSGHVRAVGEDVSGLAEGLPVTVHPARTTGPLPTRLAGRDNLHPHLTYLGSAAQDPHTDGGFAELITVDAAQVVPLPPGLDTRRAVLAEPLGVAMHAVRRAGDVHGAHVLVAGCGPIGLLVIVAARAAGAARVTAVDLAVPARERALAAGADEALDSAEDMDPSITVAFEASGAPASLDTILRSISRASVVVQVGNLPPTPISVSLGQVVSKEIDYRGTYRFVAEIEDAVELLARDDLAEHVISHELALEDAAAAFTTQVSDPTSSKVVLRIG</sequence>
<keyword evidence="4 6" id="KW-0862">Zinc</keyword>
<keyword evidence="3 6" id="KW-0479">Metal-binding</keyword>
<comment type="cofactor">
    <cofactor evidence="1 6">
        <name>Zn(2+)</name>
        <dbReference type="ChEBI" id="CHEBI:29105"/>
    </cofactor>
</comment>
<dbReference type="KEGG" id="brz:CFK38_08330"/>
<evidence type="ECO:0000256" key="6">
    <source>
        <dbReference type="RuleBase" id="RU361277"/>
    </source>
</evidence>
<name>A0A291GNA4_9MICO</name>
<dbReference type="GO" id="GO:0016491">
    <property type="term" value="F:oxidoreductase activity"/>
    <property type="evidence" value="ECO:0007669"/>
    <property type="project" value="UniProtKB-KW"/>
</dbReference>
<accession>A0A291GNA4</accession>
<dbReference type="PANTHER" id="PTHR43161:SF9">
    <property type="entry name" value="SORBITOL DEHYDROGENASE"/>
    <property type="match status" value="1"/>
</dbReference>
<evidence type="ECO:0000313" key="9">
    <source>
        <dbReference type="EMBL" id="ATG51532.1"/>
    </source>
</evidence>
<protein>
    <submittedName>
        <fullName evidence="9">L-idonate 5-dehydrogenase</fullName>
    </submittedName>
</protein>
<dbReference type="AlphaFoldDB" id="A0A291GNA4"/>
<dbReference type="RefSeq" id="WP_096802657.1">
    <property type="nucleotide sequence ID" value="NZ_CP023563.1"/>
</dbReference>
<evidence type="ECO:0000256" key="2">
    <source>
        <dbReference type="ARBA" id="ARBA00008072"/>
    </source>
</evidence>
<dbReference type="InterPro" id="IPR013154">
    <property type="entry name" value="ADH-like_N"/>
</dbReference>
<evidence type="ECO:0000313" key="10">
    <source>
        <dbReference type="Proteomes" id="UP000218165"/>
    </source>
</evidence>
<evidence type="ECO:0000256" key="4">
    <source>
        <dbReference type="ARBA" id="ARBA00022833"/>
    </source>
</evidence>
<dbReference type="OrthoDB" id="9797931at2"/>
<dbReference type="Gene3D" id="3.90.180.10">
    <property type="entry name" value="Medium-chain alcohol dehydrogenases, catalytic domain"/>
    <property type="match status" value="1"/>
</dbReference>
<keyword evidence="5" id="KW-0560">Oxidoreductase</keyword>
<dbReference type="InterPro" id="IPR036291">
    <property type="entry name" value="NAD(P)-bd_dom_sf"/>
</dbReference>
<dbReference type="InterPro" id="IPR013149">
    <property type="entry name" value="ADH-like_C"/>
</dbReference>
<organism evidence="9 10">
    <name type="scientific">Brachybacterium vulturis</name>
    <dbReference type="NCBI Taxonomy" id="2017484"/>
    <lineage>
        <taxon>Bacteria</taxon>
        <taxon>Bacillati</taxon>
        <taxon>Actinomycetota</taxon>
        <taxon>Actinomycetes</taxon>
        <taxon>Micrococcales</taxon>
        <taxon>Dermabacteraceae</taxon>
        <taxon>Brachybacterium</taxon>
    </lineage>
</organism>
<evidence type="ECO:0000256" key="1">
    <source>
        <dbReference type="ARBA" id="ARBA00001947"/>
    </source>
</evidence>
<dbReference type="Proteomes" id="UP000218165">
    <property type="component" value="Chromosome"/>
</dbReference>
<dbReference type="SUPFAM" id="SSF50129">
    <property type="entry name" value="GroES-like"/>
    <property type="match status" value="1"/>
</dbReference>
<dbReference type="PROSITE" id="PS00059">
    <property type="entry name" value="ADH_ZINC"/>
    <property type="match status" value="1"/>
</dbReference>
<dbReference type="Gene3D" id="3.40.50.720">
    <property type="entry name" value="NAD(P)-binding Rossmann-like Domain"/>
    <property type="match status" value="1"/>
</dbReference>
<dbReference type="Pfam" id="PF08240">
    <property type="entry name" value="ADH_N"/>
    <property type="match status" value="1"/>
</dbReference>
<dbReference type="InterPro" id="IPR011032">
    <property type="entry name" value="GroES-like_sf"/>
</dbReference>
<gene>
    <name evidence="9" type="ORF">CFK38_08330</name>
</gene>
<comment type="similarity">
    <text evidence="2 6">Belongs to the zinc-containing alcohol dehydrogenase family.</text>
</comment>
<dbReference type="InterPro" id="IPR002328">
    <property type="entry name" value="ADH_Zn_CS"/>
</dbReference>
<proteinExistence type="inferred from homology"/>
<evidence type="ECO:0000256" key="3">
    <source>
        <dbReference type="ARBA" id="ARBA00022723"/>
    </source>
</evidence>
<feature type="domain" description="Alcohol dehydrogenase-like N-terminal" evidence="8">
    <location>
        <begin position="23"/>
        <end position="140"/>
    </location>
</feature>
<dbReference type="SUPFAM" id="SSF51735">
    <property type="entry name" value="NAD(P)-binding Rossmann-fold domains"/>
    <property type="match status" value="1"/>
</dbReference>
<evidence type="ECO:0000256" key="5">
    <source>
        <dbReference type="ARBA" id="ARBA00023002"/>
    </source>
</evidence>
<dbReference type="EMBL" id="CP023563">
    <property type="protein sequence ID" value="ATG51532.1"/>
    <property type="molecule type" value="Genomic_DNA"/>
</dbReference>